<gene>
    <name evidence="2" type="ORF">J2S17_001176</name>
</gene>
<keyword evidence="1" id="KW-0812">Transmembrane</keyword>
<protein>
    <submittedName>
        <fullName evidence="2">Stage V sporulation protein AB</fullName>
    </submittedName>
</protein>
<feature type="transmembrane region" description="Helical" evidence="1">
    <location>
        <begin position="6"/>
        <end position="34"/>
    </location>
</feature>
<evidence type="ECO:0000313" key="3">
    <source>
        <dbReference type="Proteomes" id="UP001238088"/>
    </source>
</evidence>
<keyword evidence="1" id="KW-1133">Transmembrane helix</keyword>
<accession>A0ABU0ADH5</accession>
<dbReference type="Proteomes" id="UP001238088">
    <property type="component" value="Unassembled WGS sequence"/>
</dbReference>
<reference evidence="2 3" key="1">
    <citation type="submission" date="2023-07" db="EMBL/GenBank/DDBJ databases">
        <title>Genomic Encyclopedia of Type Strains, Phase IV (KMG-IV): sequencing the most valuable type-strain genomes for metagenomic binning, comparative biology and taxonomic classification.</title>
        <authorList>
            <person name="Goeker M."/>
        </authorList>
    </citation>
    <scope>NUCLEOTIDE SEQUENCE [LARGE SCALE GENOMIC DNA]</scope>
    <source>
        <strain evidence="2 3">DSM 23494</strain>
    </source>
</reference>
<feature type="transmembrane region" description="Helical" evidence="1">
    <location>
        <begin position="46"/>
        <end position="67"/>
    </location>
</feature>
<evidence type="ECO:0000256" key="1">
    <source>
        <dbReference type="SAM" id="Phobius"/>
    </source>
</evidence>
<dbReference type="Pfam" id="PF13782">
    <property type="entry name" value="SpoVAB"/>
    <property type="match status" value="1"/>
</dbReference>
<keyword evidence="1" id="KW-0472">Membrane</keyword>
<dbReference type="InterPro" id="IPR020144">
    <property type="entry name" value="SpoVAB"/>
</dbReference>
<feature type="transmembrane region" description="Helical" evidence="1">
    <location>
        <begin position="116"/>
        <end position="138"/>
    </location>
</feature>
<sequence>MMIVKVLIVMFIGLASGIAVGAGFVAFLSVLGIIPRLTQLTKTMKMIHYYEWAAVLGVIGGAMAALWNPVFSISPFVLIPIGLACGTFVGMLAAALTEVLNVFPILAKRIGVDGQITYLLMAFVFGKVFGSLFQWIYFVSK</sequence>
<dbReference type="EMBL" id="JAUSUB010000004">
    <property type="protein sequence ID" value="MDQ0269305.1"/>
    <property type="molecule type" value="Genomic_DNA"/>
</dbReference>
<keyword evidence="3" id="KW-1185">Reference proteome</keyword>
<evidence type="ECO:0000313" key="2">
    <source>
        <dbReference type="EMBL" id="MDQ0269305.1"/>
    </source>
</evidence>
<organism evidence="2 3">
    <name type="scientific">Cytobacillus purgationiresistens</name>
    <dbReference type="NCBI Taxonomy" id="863449"/>
    <lineage>
        <taxon>Bacteria</taxon>
        <taxon>Bacillati</taxon>
        <taxon>Bacillota</taxon>
        <taxon>Bacilli</taxon>
        <taxon>Bacillales</taxon>
        <taxon>Bacillaceae</taxon>
        <taxon>Cytobacillus</taxon>
    </lineage>
</organism>
<comment type="caution">
    <text evidence="2">The sequence shown here is derived from an EMBL/GenBank/DDBJ whole genome shotgun (WGS) entry which is preliminary data.</text>
</comment>
<proteinExistence type="predicted"/>
<name>A0ABU0ADH5_9BACI</name>
<feature type="transmembrane region" description="Helical" evidence="1">
    <location>
        <begin position="73"/>
        <end position="96"/>
    </location>
</feature>